<evidence type="ECO:0000313" key="1">
    <source>
        <dbReference type="EMBL" id="ALY10758.1"/>
    </source>
</evidence>
<dbReference type="Proteomes" id="UP000225197">
    <property type="component" value="Segment"/>
</dbReference>
<dbReference type="GeneID" id="40078828"/>
<accession>A0A0U4IJT5</accession>
<protein>
    <submittedName>
        <fullName evidence="1">Uncharacterized protein</fullName>
    </submittedName>
</protein>
<keyword evidence="2" id="KW-1185">Reference proteome</keyword>
<dbReference type="RefSeq" id="YP_009602960.1">
    <property type="nucleotide sequence ID" value="NC_041946.1"/>
</dbReference>
<dbReference type="EMBL" id="KU160672">
    <property type="protein sequence ID" value="ALY10758.1"/>
    <property type="molecule type" value="Genomic_DNA"/>
</dbReference>
<dbReference type="KEGG" id="vg:40078828"/>
<reference evidence="1" key="1">
    <citation type="submission" date="2017-04" db="EMBL/GenBank/DDBJ databases">
        <authorList>
            <person name="Jacobs-Sera D."/>
            <person name="Guerrero C.A."/>
            <person name="Garlena R.A."/>
            <person name="Russell D.A."/>
            <person name="Pope W.H."/>
            <person name="Hatfull G.F."/>
        </authorList>
    </citation>
    <scope>NUCLEOTIDE SEQUENCE [LARGE SCALE GENOMIC DNA]</scope>
</reference>
<gene>
    <name evidence="1" type="primary">33</name>
    <name evidence="1" type="ORF">PBI_WAYNE_33</name>
</gene>
<organism evidence="1 2">
    <name type="scientific">Arthrobacter phage Wayne</name>
    <dbReference type="NCBI Taxonomy" id="1772322"/>
    <lineage>
        <taxon>Viruses</taxon>
        <taxon>Duplodnaviria</taxon>
        <taxon>Heunggongvirae</taxon>
        <taxon>Uroviricota</taxon>
        <taxon>Caudoviricetes</taxon>
        <taxon>Korravirus</taxon>
        <taxon>Korravirus wayne</taxon>
    </lineage>
</organism>
<proteinExistence type="predicted"/>
<name>A0A0U4IJT5_9CAUD</name>
<dbReference type="OrthoDB" id="13351at10239"/>
<sequence>MVDRRYIAPRSSSKSYVRQGGAKSQRYGADYWSEVRKRKQEQAEKLLQNQVISHIRFLGQDGQSPHYVFFGGAHAARLWTDEFRRRLDVAGYTFDPRKNLSMARPSRLRGISRRMVAVWSDDPMPVSDREYRAEVDALWYIEERNRILGFETESVSAEGAESRETADA</sequence>
<evidence type="ECO:0000313" key="2">
    <source>
        <dbReference type="Proteomes" id="UP000225197"/>
    </source>
</evidence>